<dbReference type="EMBL" id="JASJUT010000010">
    <property type="protein sequence ID" value="MDK2597437.1"/>
    <property type="molecule type" value="Genomic_DNA"/>
</dbReference>
<dbReference type="Proteomes" id="UP001231915">
    <property type="component" value="Unassembled WGS sequence"/>
</dbReference>
<proteinExistence type="predicted"/>
<name>A0ABT7EQY1_9GAMM</name>
<keyword evidence="2" id="KW-1185">Reference proteome</keyword>
<sequence length="229" mass="26335">MTQQIDKGGFSMALITYLSGHFYTQNQLIRSSDTSAIQLRDFQSRKMMPMPAYKLDISLASTSYFGKFEERELIEFYPKAYTDWLKQCCLFKEEKEAFKSFSRQFYIVKEALLAKSFWSTDTQFNANFDNFIESQWHHFLAGTFGVCTKTGMPREILIKELAVYILSEILSNGIYSENNSHAVLVALKHLKTASSTLAPHEQEKGTLYRLIKELKSMGYISSNGIEKVT</sequence>
<dbReference type="Pfam" id="PF19531">
    <property type="entry name" value="DUF6058"/>
    <property type="match status" value="1"/>
</dbReference>
<evidence type="ECO:0000313" key="1">
    <source>
        <dbReference type="EMBL" id="MDK2597437.1"/>
    </source>
</evidence>
<protein>
    <submittedName>
        <fullName evidence="1">DUF6058 family natural product biosynthesis protein</fullName>
    </submittedName>
</protein>
<organism evidence="1 2">
    <name type="scientific">Pseudoalteromonas obscura</name>
    <dbReference type="NCBI Taxonomy" id="3048491"/>
    <lineage>
        <taxon>Bacteria</taxon>
        <taxon>Pseudomonadati</taxon>
        <taxon>Pseudomonadota</taxon>
        <taxon>Gammaproteobacteria</taxon>
        <taxon>Alteromonadales</taxon>
        <taxon>Pseudoalteromonadaceae</taxon>
        <taxon>Pseudoalteromonas</taxon>
    </lineage>
</organism>
<dbReference type="RefSeq" id="WP_284138302.1">
    <property type="nucleotide sequence ID" value="NZ_JASJUT010000010.1"/>
</dbReference>
<accession>A0ABT7EQY1</accession>
<gene>
    <name evidence="1" type="ORF">QNM18_20470</name>
</gene>
<comment type="caution">
    <text evidence="1">The sequence shown here is derived from an EMBL/GenBank/DDBJ whole genome shotgun (WGS) entry which is preliminary data.</text>
</comment>
<dbReference type="InterPro" id="IPR045694">
    <property type="entry name" value="DUF6058"/>
</dbReference>
<evidence type="ECO:0000313" key="2">
    <source>
        <dbReference type="Proteomes" id="UP001231915"/>
    </source>
</evidence>
<reference evidence="1 2" key="1">
    <citation type="submission" date="2023-05" db="EMBL/GenBank/DDBJ databases">
        <title>Pseudoalteromonas ardens sp. nov., Pseudoalteromonas obscura sp. nov., and Pseudoalteromonas umbrosa sp. nov., isolated from the coral Montipora capitata.</title>
        <authorList>
            <person name="Thomas E.M."/>
            <person name="Smith E.M."/>
            <person name="Papke E."/>
            <person name="Shlafstein M.D."/>
            <person name="Oline D.K."/>
            <person name="Videau P."/>
            <person name="Saw J.H."/>
            <person name="Strangman W.K."/>
            <person name="Ushijima B."/>
        </authorList>
    </citation>
    <scope>NUCLEOTIDE SEQUENCE [LARGE SCALE GENOMIC DNA]</scope>
    <source>
        <strain evidence="1 2">P94</strain>
    </source>
</reference>